<evidence type="ECO:0000256" key="2">
    <source>
        <dbReference type="ARBA" id="ARBA00025794"/>
    </source>
</evidence>
<reference evidence="4 5" key="1">
    <citation type="journal article" date="2020" name="Cell">
        <title>Large-Scale Comparative Analyses of Tick Genomes Elucidate Their Genetic Diversity and Vector Capacities.</title>
        <authorList>
            <consortium name="Tick Genome and Microbiome Consortium (TIGMIC)"/>
            <person name="Jia N."/>
            <person name="Wang J."/>
            <person name="Shi W."/>
            <person name="Du L."/>
            <person name="Sun Y."/>
            <person name="Zhan W."/>
            <person name="Jiang J.F."/>
            <person name="Wang Q."/>
            <person name="Zhang B."/>
            <person name="Ji P."/>
            <person name="Bell-Sakyi L."/>
            <person name="Cui X.M."/>
            <person name="Yuan T.T."/>
            <person name="Jiang B.G."/>
            <person name="Yang W.F."/>
            <person name="Lam T.T."/>
            <person name="Chang Q.C."/>
            <person name="Ding S.J."/>
            <person name="Wang X.J."/>
            <person name="Zhu J.G."/>
            <person name="Ruan X.D."/>
            <person name="Zhao L."/>
            <person name="Wei J.T."/>
            <person name="Ye R.Z."/>
            <person name="Que T.C."/>
            <person name="Du C.H."/>
            <person name="Zhou Y.H."/>
            <person name="Cheng J.X."/>
            <person name="Dai P.F."/>
            <person name="Guo W.B."/>
            <person name="Han X.H."/>
            <person name="Huang E.J."/>
            <person name="Li L.F."/>
            <person name="Wei W."/>
            <person name="Gao Y.C."/>
            <person name="Liu J.Z."/>
            <person name="Shao H.Z."/>
            <person name="Wang X."/>
            <person name="Wang C.C."/>
            <person name="Yang T.C."/>
            <person name="Huo Q.B."/>
            <person name="Li W."/>
            <person name="Chen H.Y."/>
            <person name="Chen S.E."/>
            <person name="Zhou L.G."/>
            <person name="Ni X.B."/>
            <person name="Tian J.H."/>
            <person name="Sheng Y."/>
            <person name="Liu T."/>
            <person name="Pan Y.S."/>
            <person name="Xia L.Y."/>
            <person name="Li J."/>
            <person name="Zhao F."/>
            <person name="Cao W.C."/>
        </authorList>
    </citation>
    <scope>NUCLEOTIDE SEQUENCE [LARGE SCALE GENOMIC DNA]</scope>
    <source>
        <strain evidence="4">HaeL-2018</strain>
    </source>
</reference>
<evidence type="ECO:0000313" key="5">
    <source>
        <dbReference type="Proteomes" id="UP000821853"/>
    </source>
</evidence>
<dbReference type="GO" id="GO:0070319">
    <property type="term" value="C:Golgi to plasma membrane transport vesicle"/>
    <property type="evidence" value="ECO:0007669"/>
    <property type="project" value="TreeGrafter"/>
</dbReference>
<dbReference type="AlphaFoldDB" id="A0A9J6GM96"/>
<sequence>MVKRALPWAGCASGLSVKELALGSSTLATTVAQSHCSGPSGVMSWLLSFPPGGPRVPAGVWPVAGREPGSGRPGGALRGAAVPGGRAACLHFPAAQLAAQVLRAIEDNCITIEAVHSANPFPRPDWEKSELCRVVWVSVNGPLTEAVVPGQVQGEGRGSRFLLPMDSRESGAPSPEECERCLSKPVLAPLQQSFSRRRCSLLEVPRICQYRMRLGDSGAPWHHISQLCRNRVRSSSPGPDLVLGNRSVSPSGLGQTTERQKHDAVCVGQRRRRRDAAVDERPAGAATLRHGWELGGLPGLRGVPSTVFLQGCSVECGPLGLSGRGSVSQVHPEKPLGHHGWVERRRAVLPMRITSVCDLFCYLRYIQQGLVRSSLQEMYWEVMRRRRSIALARLGLPG</sequence>
<accession>A0A9J6GM96</accession>
<dbReference type="InterPro" id="IPR040351">
    <property type="entry name" value="RAB3IL/RAB3IP/Sec2"/>
</dbReference>
<feature type="region of interest" description="Disordered" evidence="3">
    <location>
        <begin position="235"/>
        <end position="265"/>
    </location>
</feature>
<proteinExistence type="inferred from homology"/>
<dbReference type="PANTHER" id="PTHR14430">
    <property type="entry name" value="RABIN3-RELATED"/>
    <property type="match status" value="1"/>
</dbReference>
<dbReference type="VEuPathDB" id="VectorBase:HLOH_042394"/>
<dbReference type="EMBL" id="JABSTR010000010">
    <property type="protein sequence ID" value="KAH9379558.1"/>
    <property type="molecule type" value="Genomic_DNA"/>
</dbReference>
<dbReference type="Pfam" id="PF25555">
    <property type="entry name" value="RAB3A-like_C"/>
    <property type="match status" value="2"/>
</dbReference>
<keyword evidence="5" id="KW-1185">Reference proteome</keyword>
<gene>
    <name evidence="4" type="ORF">HPB48_021242</name>
</gene>
<keyword evidence="1" id="KW-0175">Coiled coil</keyword>
<dbReference type="PANTHER" id="PTHR14430:SF0">
    <property type="entry name" value="SEC2P DOMAIN-CONTAINING PROTEIN"/>
    <property type="match status" value="1"/>
</dbReference>
<feature type="compositionally biased region" description="Polar residues" evidence="3">
    <location>
        <begin position="246"/>
        <end position="257"/>
    </location>
</feature>
<dbReference type="CDD" id="cd21044">
    <property type="entry name" value="Rab11BD_RAB3IP_like"/>
    <property type="match status" value="1"/>
</dbReference>
<dbReference type="Proteomes" id="UP000821853">
    <property type="component" value="Chromosome 8"/>
</dbReference>
<dbReference type="GO" id="GO:0006887">
    <property type="term" value="P:exocytosis"/>
    <property type="evidence" value="ECO:0007669"/>
    <property type="project" value="TreeGrafter"/>
</dbReference>
<evidence type="ECO:0000256" key="3">
    <source>
        <dbReference type="SAM" id="MobiDB-lite"/>
    </source>
</evidence>
<evidence type="ECO:0000256" key="1">
    <source>
        <dbReference type="ARBA" id="ARBA00023054"/>
    </source>
</evidence>
<dbReference type="OrthoDB" id="5560525at2759"/>
<organism evidence="4 5">
    <name type="scientific">Haemaphysalis longicornis</name>
    <name type="common">Bush tick</name>
    <dbReference type="NCBI Taxonomy" id="44386"/>
    <lineage>
        <taxon>Eukaryota</taxon>
        <taxon>Metazoa</taxon>
        <taxon>Ecdysozoa</taxon>
        <taxon>Arthropoda</taxon>
        <taxon>Chelicerata</taxon>
        <taxon>Arachnida</taxon>
        <taxon>Acari</taxon>
        <taxon>Parasitiformes</taxon>
        <taxon>Ixodida</taxon>
        <taxon>Ixodoidea</taxon>
        <taxon>Ixodidae</taxon>
        <taxon>Haemaphysalinae</taxon>
        <taxon>Haemaphysalis</taxon>
    </lineage>
</organism>
<comment type="caution">
    <text evidence="4">The sequence shown here is derived from an EMBL/GenBank/DDBJ whole genome shotgun (WGS) entry which is preliminary data.</text>
</comment>
<protein>
    <submittedName>
        <fullName evidence="4">Uncharacterized protein</fullName>
    </submittedName>
</protein>
<dbReference type="GO" id="GO:0005085">
    <property type="term" value="F:guanyl-nucleotide exchange factor activity"/>
    <property type="evidence" value="ECO:0007669"/>
    <property type="project" value="InterPro"/>
</dbReference>
<name>A0A9J6GM96_HAELO</name>
<comment type="similarity">
    <text evidence="2">Belongs to the SEC2 family.</text>
</comment>
<evidence type="ECO:0000313" key="4">
    <source>
        <dbReference type="EMBL" id="KAH9379558.1"/>
    </source>
</evidence>